<organism evidence="1">
    <name type="scientific">freshwater metagenome</name>
    <dbReference type="NCBI Taxonomy" id="449393"/>
    <lineage>
        <taxon>unclassified sequences</taxon>
        <taxon>metagenomes</taxon>
        <taxon>ecological metagenomes</taxon>
    </lineage>
</organism>
<name>A0A6J7R1Z7_9ZZZZ</name>
<accession>A0A6J7R1Z7</accession>
<proteinExistence type="predicted"/>
<gene>
    <name evidence="1" type="ORF">UFOPK4165_00035</name>
</gene>
<dbReference type="AlphaFoldDB" id="A0A6J7R1Z7"/>
<protein>
    <submittedName>
        <fullName evidence="1">Unannotated protein</fullName>
    </submittedName>
</protein>
<sequence>MRKMVKRQAGNVMDTDGFFLPNLSVDANYLAANALINSYITCDAAMPVIWA</sequence>
<dbReference type="EMBL" id="CAFBPV010000001">
    <property type="protein sequence ID" value="CAB5022293.1"/>
    <property type="molecule type" value="Genomic_DNA"/>
</dbReference>
<evidence type="ECO:0000313" key="1">
    <source>
        <dbReference type="EMBL" id="CAB5022293.1"/>
    </source>
</evidence>
<reference evidence="1" key="1">
    <citation type="submission" date="2020-05" db="EMBL/GenBank/DDBJ databases">
        <authorList>
            <person name="Chiriac C."/>
            <person name="Salcher M."/>
            <person name="Ghai R."/>
            <person name="Kavagutti S V."/>
        </authorList>
    </citation>
    <scope>NUCLEOTIDE SEQUENCE</scope>
</reference>